<name>A0ABS5L273_9ACTN</name>
<accession>A0ABS5L273</accession>
<sequence>MILPFGFCPEQPERQQNLAHVLQGLREDLAYPNYRIVVTELGLEATQRLMAKEFGAEYIFAAESGEFSPGRAMNVGFLGRDSAADLVYFHQADFLVAPDVLGEGVGKLTDLGCPFVYPYWGEIHLSRPVSGAVRSGLIPATALVEVFKAAVGRWRMRDEPAARQEDLSHSEIIPDELDIAETAAWLPADLSRALIESGYEELWGLDDREYAPYSWRPGISAASRLCRVSAGPRASAAYLCTDAAFRRVGGIPELPGWGYEDLMFWRTVQAFHPYESDRRGISLQGEPITLGYPLLHLWHPVGGRPAYYEATRRNEERYLEFAALDSAGRRARVRPLPPSAAVPTV</sequence>
<dbReference type="RefSeq" id="WP_212017975.1">
    <property type="nucleotide sequence ID" value="NZ_JAAFYZ010000187.1"/>
</dbReference>
<protein>
    <recommendedName>
        <fullName evidence="3">Glycosyltransferase 2-like domain-containing protein</fullName>
    </recommendedName>
</protein>
<evidence type="ECO:0008006" key="3">
    <source>
        <dbReference type="Google" id="ProtNLM"/>
    </source>
</evidence>
<dbReference type="SUPFAM" id="SSF53448">
    <property type="entry name" value="Nucleotide-diphospho-sugar transferases"/>
    <property type="match status" value="1"/>
</dbReference>
<dbReference type="EMBL" id="JAAFYZ010000187">
    <property type="protein sequence ID" value="MBS2552418.1"/>
    <property type="molecule type" value="Genomic_DNA"/>
</dbReference>
<reference evidence="1 2" key="1">
    <citation type="submission" date="2020-02" db="EMBL/GenBank/DDBJ databases">
        <title>Acidophilic actinobacteria isolated from forest soil.</title>
        <authorList>
            <person name="Golinska P."/>
        </authorList>
    </citation>
    <scope>NUCLEOTIDE SEQUENCE [LARGE SCALE GENOMIC DNA]</scope>
    <source>
        <strain evidence="1 2">NL8</strain>
    </source>
</reference>
<dbReference type="Proteomes" id="UP000730482">
    <property type="component" value="Unassembled WGS sequence"/>
</dbReference>
<dbReference type="InterPro" id="IPR029044">
    <property type="entry name" value="Nucleotide-diphossugar_trans"/>
</dbReference>
<organism evidence="1 2">
    <name type="scientific">Catenulispora pinistramenti</name>
    <dbReference type="NCBI Taxonomy" id="2705254"/>
    <lineage>
        <taxon>Bacteria</taxon>
        <taxon>Bacillati</taxon>
        <taxon>Actinomycetota</taxon>
        <taxon>Actinomycetes</taxon>
        <taxon>Catenulisporales</taxon>
        <taxon>Catenulisporaceae</taxon>
        <taxon>Catenulispora</taxon>
    </lineage>
</organism>
<evidence type="ECO:0000313" key="2">
    <source>
        <dbReference type="Proteomes" id="UP000730482"/>
    </source>
</evidence>
<gene>
    <name evidence="1" type="ORF">KGQ19_36740</name>
</gene>
<proteinExistence type="predicted"/>
<evidence type="ECO:0000313" key="1">
    <source>
        <dbReference type="EMBL" id="MBS2552418.1"/>
    </source>
</evidence>
<comment type="caution">
    <text evidence="1">The sequence shown here is derived from an EMBL/GenBank/DDBJ whole genome shotgun (WGS) entry which is preliminary data.</text>
</comment>
<dbReference type="Gene3D" id="3.90.550.10">
    <property type="entry name" value="Spore Coat Polysaccharide Biosynthesis Protein SpsA, Chain A"/>
    <property type="match status" value="1"/>
</dbReference>
<keyword evidence="2" id="KW-1185">Reference proteome</keyword>